<keyword evidence="1" id="KW-0479">Metal-binding</keyword>
<keyword evidence="3" id="KW-0812">Transmembrane</keyword>
<dbReference type="CDD" id="cd07385">
    <property type="entry name" value="MPP_YkuE_C"/>
    <property type="match status" value="1"/>
</dbReference>
<dbReference type="Pfam" id="PF00149">
    <property type="entry name" value="Metallophos"/>
    <property type="match status" value="1"/>
</dbReference>
<dbReference type="RefSeq" id="WP_226924039.1">
    <property type="nucleotide sequence ID" value="NZ_JAJBMB010000001.1"/>
</dbReference>
<feature type="transmembrane region" description="Helical" evidence="3">
    <location>
        <begin position="5"/>
        <end position="21"/>
    </location>
</feature>
<evidence type="ECO:0000256" key="3">
    <source>
        <dbReference type="SAM" id="Phobius"/>
    </source>
</evidence>
<dbReference type="SUPFAM" id="SSF56300">
    <property type="entry name" value="Metallo-dependent phosphatases"/>
    <property type="match status" value="1"/>
</dbReference>
<keyword evidence="6" id="KW-1185">Reference proteome</keyword>
<comment type="caution">
    <text evidence="5">The sequence shown here is derived from an EMBL/GenBank/DDBJ whole genome shotgun (WGS) entry which is preliminary data.</text>
</comment>
<accession>A0ABS8CT58</accession>
<dbReference type="InterPro" id="IPR029052">
    <property type="entry name" value="Metallo-depent_PP-like"/>
</dbReference>
<dbReference type="InterPro" id="IPR004843">
    <property type="entry name" value="Calcineurin-like_PHP"/>
</dbReference>
<organism evidence="5 6">
    <name type="scientific">Intestinibacter bartlettii</name>
    <dbReference type="NCBI Taxonomy" id="261299"/>
    <lineage>
        <taxon>Bacteria</taxon>
        <taxon>Bacillati</taxon>
        <taxon>Bacillota</taxon>
        <taxon>Clostridia</taxon>
        <taxon>Peptostreptococcales</taxon>
        <taxon>Peptostreptococcaceae</taxon>
        <taxon>Intestinibacter</taxon>
    </lineage>
</organism>
<dbReference type="InterPro" id="IPR051158">
    <property type="entry name" value="Metallophosphoesterase_sf"/>
</dbReference>
<dbReference type="Gene3D" id="3.60.21.10">
    <property type="match status" value="1"/>
</dbReference>
<evidence type="ECO:0000259" key="4">
    <source>
        <dbReference type="Pfam" id="PF00149"/>
    </source>
</evidence>
<keyword evidence="3" id="KW-1133">Transmembrane helix</keyword>
<protein>
    <submittedName>
        <fullName evidence="5">Metallophosphoesterase</fullName>
    </submittedName>
</protein>
<proteinExistence type="predicted"/>
<feature type="domain" description="Calcineurin-like phosphoesterase" evidence="4">
    <location>
        <begin position="46"/>
        <end position="226"/>
    </location>
</feature>
<keyword evidence="3" id="KW-0472">Membrane</keyword>
<sequence length="290" mass="33735">MYKIIFIFIGIFILMYLYIKYNVNTLEVTKYVVENKKVPKEFDGYNIVQISDLHSKLFGENNKKLIQKIKSLNPDIVVVTGDLIDGENNNYNVALDFMKEISKLYRVYYIIGNHEQKSLIKKYKDEYKDYFNKLHQIDFVNLDNNKVEIVKGDSNINLYGLTVPYSCYKYLFDNQETTSIDIDFLEEKLGKVDREQFNILLAHTPFYFDEYEKWGADLTLCGHVHGGIVRLPLVGGLLSPDRKFFPKYDLGKYIKNKSTMIVSKGLGGSKVLIRVNCKPEIVNIKLKNIN</sequence>
<reference evidence="5 6" key="1">
    <citation type="submission" date="2021-10" db="EMBL/GenBank/DDBJ databases">
        <title>Collection of gut derived symbiotic bacterial strains cultured from healthy donors.</title>
        <authorList>
            <person name="Lin H."/>
            <person name="Littmann E."/>
            <person name="Claire K."/>
            <person name="Pamer E."/>
        </authorList>
    </citation>
    <scope>NUCLEOTIDE SEQUENCE [LARGE SCALE GENOMIC DNA]</scope>
    <source>
        <strain evidence="5 6">MSK.17.68</strain>
    </source>
</reference>
<evidence type="ECO:0000256" key="1">
    <source>
        <dbReference type="ARBA" id="ARBA00022723"/>
    </source>
</evidence>
<dbReference type="PANTHER" id="PTHR31302">
    <property type="entry name" value="TRANSMEMBRANE PROTEIN WITH METALLOPHOSPHOESTERASE DOMAIN-RELATED"/>
    <property type="match status" value="1"/>
</dbReference>
<dbReference type="EMBL" id="JAJBMB010000001">
    <property type="protein sequence ID" value="MCB5444616.1"/>
    <property type="molecule type" value="Genomic_DNA"/>
</dbReference>
<dbReference type="Proteomes" id="UP001299409">
    <property type="component" value="Unassembled WGS sequence"/>
</dbReference>
<keyword evidence="2" id="KW-0378">Hydrolase</keyword>
<dbReference type="PANTHER" id="PTHR31302:SF31">
    <property type="entry name" value="PHOSPHODIESTERASE YAEI"/>
    <property type="match status" value="1"/>
</dbReference>
<evidence type="ECO:0000313" key="5">
    <source>
        <dbReference type="EMBL" id="MCB5444616.1"/>
    </source>
</evidence>
<evidence type="ECO:0000256" key="2">
    <source>
        <dbReference type="ARBA" id="ARBA00022801"/>
    </source>
</evidence>
<gene>
    <name evidence="5" type="ORF">LIP50_00210</name>
</gene>
<evidence type="ECO:0000313" key="6">
    <source>
        <dbReference type="Proteomes" id="UP001299409"/>
    </source>
</evidence>
<name>A0ABS8CT58_9FIRM</name>